<evidence type="ECO:0000313" key="2">
    <source>
        <dbReference type="Proteomes" id="UP000050280"/>
    </source>
</evidence>
<dbReference type="Proteomes" id="UP000050280">
    <property type="component" value="Unassembled WGS sequence"/>
</dbReference>
<dbReference type="AlphaFoldDB" id="A0A0P7AYE6"/>
<sequence length="37" mass="4504">MSLSQYYFFWSSPYFLLKSPKFKRVVFSIGSIFKYPN</sequence>
<organism evidence="1 2">
    <name type="scientific">Croceitalea dokdonensis DOKDO 023</name>
    <dbReference type="NCBI Taxonomy" id="1300341"/>
    <lineage>
        <taxon>Bacteria</taxon>
        <taxon>Pseudomonadati</taxon>
        <taxon>Bacteroidota</taxon>
        <taxon>Flavobacteriia</taxon>
        <taxon>Flavobacteriales</taxon>
        <taxon>Flavobacteriaceae</taxon>
        <taxon>Croceitalea</taxon>
    </lineage>
</organism>
<evidence type="ECO:0000313" key="1">
    <source>
        <dbReference type="EMBL" id="KPM33141.1"/>
    </source>
</evidence>
<protein>
    <submittedName>
        <fullName evidence="1">Uncharacterized protein</fullName>
    </submittedName>
</protein>
<accession>A0A0P7AYE6</accession>
<proteinExistence type="predicted"/>
<reference evidence="1 2" key="1">
    <citation type="submission" date="2015-09" db="EMBL/GenBank/DDBJ databases">
        <title>Genome sequence of the marine flavobacterium Croceitalea dokdonensis DOKDO 023 that contains proton- and sodium-pumping rhodopsins.</title>
        <authorList>
            <person name="Kwon S.-K."/>
            <person name="Lee H.K."/>
            <person name="Kwak M.-J."/>
            <person name="Kim J.F."/>
        </authorList>
    </citation>
    <scope>NUCLEOTIDE SEQUENCE [LARGE SCALE GENOMIC DNA]</scope>
    <source>
        <strain evidence="1 2">DOKDO 023</strain>
    </source>
</reference>
<dbReference type="STRING" id="1300341.I595_43"/>
<gene>
    <name evidence="1" type="ORF">I595_43</name>
</gene>
<dbReference type="EMBL" id="LDJX01000001">
    <property type="protein sequence ID" value="KPM33141.1"/>
    <property type="molecule type" value="Genomic_DNA"/>
</dbReference>
<comment type="caution">
    <text evidence="1">The sequence shown here is derived from an EMBL/GenBank/DDBJ whole genome shotgun (WGS) entry which is preliminary data.</text>
</comment>
<name>A0A0P7AYE6_9FLAO</name>
<keyword evidence="2" id="KW-1185">Reference proteome</keyword>